<gene>
    <name evidence="6" type="ORF">EYF70_05940</name>
    <name evidence="5" type="ORF">GCM10007387_14450</name>
</gene>
<dbReference type="InterPro" id="IPR040559">
    <property type="entry name" value="CdiA_C"/>
</dbReference>
<evidence type="ECO:0000313" key="7">
    <source>
        <dbReference type="Proteomes" id="UP000292307"/>
    </source>
</evidence>
<reference evidence="5" key="1">
    <citation type="journal article" date="2014" name="Int. J. Syst. Evol. Microbiol.">
        <title>Complete genome sequence of Corynebacterium casei LMG S-19264T (=DSM 44701T), isolated from a smear-ripened cheese.</title>
        <authorList>
            <consortium name="US DOE Joint Genome Institute (JGI-PGF)"/>
            <person name="Walter F."/>
            <person name="Albersmeier A."/>
            <person name="Kalinowski J."/>
            <person name="Ruckert C."/>
        </authorList>
    </citation>
    <scope>NUCLEOTIDE SEQUENCE</scope>
    <source>
        <strain evidence="5">KCTC 12343</strain>
    </source>
</reference>
<evidence type="ECO:0000313" key="8">
    <source>
        <dbReference type="Proteomes" id="UP000628442"/>
    </source>
</evidence>
<feature type="domain" description="tRNA nuclease CdiA C-terminal" evidence="4">
    <location>
        <begin position="391"/>
        <end position="466"/>
    </location>
</feature>
<dbReference type="EMBL" id="BMWV01000002">
    <property type="protein sequence ID" value="GGY33278.1"/>
    <property type="molecule type" value="Genomic_DNA"/>
</dbReference>
<feature type="transmembrane region" description="Helical" evidence="2">
    <location>
        <begin position="175"/>
        <end position="194"/>
    </location>
</feature>
<proteinExistence type="predicted"/>
<evidence type="ECO:0000259" key="4">
    <source>
        <dbReference type="Pfam" id="PF18451"/>
    </source>
</evidence>
<dbReference type="Proteomes" id="UP000628442">
    <property type="component" value="Unassembled WGS sequence"/>
</dbReference>
<dbReference type="Pfam" id="PF01471">
    <property type="entry name" value="PG_binding_1"/>
    <property type="match status" value="1"/>
</dbReference>
<dbReference type="Gene3D" id="3.40.1350.120">
    <property type="match status" value="1"/>
</dbReference>
<dbReference type="AlphaFoldDB" id="A0A411WUP9"/>
<feature type="domain" description="Peptidoglycan binding-like" evidence="3">
    <location>
        <begin position="39"/>
        <end position="97"/>
    </location>
</feature>
<dbReference type="Pfam" id="PF18451">
    <property type="entry name" value="CdiA_C"/>
    <property type="match status" value="1"/>
</dbReference>
<dbReference type="Gene3D" id="1.10.101.10">
    <property type="entry name" value="PGBD-like superfamily/PGBD"/>
    <property type="match status" value="1"/>
</dbReference>
<dbReference type="InterPro" id="IPR036366">
    <property type="entry name" value="PGBDSf"/>
</dbReference>
<dbReference type="EMBL" id="CP036401">
    <property type="protein sequence ID" value="QBI00444.1"/>
    <property type="molecule type" value="Genomic_DNA"/>
</dbReference>
<accession>A0A411WUP9</accession>
<dbReference type="InterPro" id="IPR002477">
    <property type="entry name" value="Peptidoglycan-bd-like"/>
</dbReference>
<dbReference type="Proteomes" id="UP000292307">
    <property type="component" value="Chromosome"/>
</dbReference>
<dbReference type="SUPFAM" id="SSF47090">
    <property type="entry name" value="PGBD-like"/>
    <property type="match status" value="1"/>
</dbReference>
<protein>
    <recommendedName>
        <fullName evidence="9">tRNA nuclease CdiA C-terminal domain-containing protein</fullName>
    </recommendedName>
</protein>
<reference evidence="6 7" key="2">
    <citation type="submission" date="2019-02" db="EMBL/GenBank/DDBJ databases">
        <title>Draft Genome Sequences of Six Type Strains of the Genus Massilia.</title>
        <authorList>
            <person name="Miess H."/>
            <person name="Frediansyhah A."/>
            <person name="Gross H."/>
        </authorList>
    </citation>
    <scope>NUCLEOTIDE SEQUENCE [LARGE SCALE GENOMIC DNA]</scope>
    <source>
        <strain evidence="6 7">DSM 17472</strain>
    </source>
</reference>
<dbReference type="GO" id="GO:0004549">
    <property type="term" value="F:tRNA-specific ribonuclease activity"/>
    <property type="evidence" value="ECO:0007669"/>
    <property type="project" value="InterPro"/>
</dbReference>
<evidence type="ECO:0000256" key="2">
    <source>
        <dbReference type="SAM" id="Phobius"/>
    </source>
</evidence>
<evidence type="ECO:0000313" key="6">
    <source>
        <dbReference type="EMBL" id="QBI00444.1"/>
    </source>
</evidence>
<dbReference type="InterPro" id="IPR033806">
    <property type="entry name" value="CDI_toxin_Bp1026b-like"/>
</dbReference>
<dbReference type="CDD" id="cd13442">
    <property type="entry name" value="CDI_toxin_Bp1026b-like"/>
    <property type="match status" value="1"/>
</dbReference>
<evidence type="ECO:0008006" key="9">
    <source>
        <dbReference type="Google" id="ProtNLM"/>
    </source>
</evidence>
<feature type="transmembrane region" description="Helical" evidence="2">
    <location>
        <begin position="246"/>
        <end position="266"/>
    </location>
</feature>
<evidence type="ECO:0000313" key="5">
    <source>
        <dbReference type="EMBL" id="GGY33278.1"/>
    </source>
</evidence>
<organism evidence="5 8">
    <name type="scientific">Pseudoduganella albidiflava</name>
    <dbReference type="NCBI Taxonomy" id="321983"/>
    <lineage>
        <taxon>Bacteria</taxon>
        <taxon>Pseudomonadati</taxon>
        <taxon>Pseudomonadota</taxon>
        <taxon>Betaproteobacteria</taxon>
        <taxon>Burkholderiales</taxon>
        <taxon>Oxalobacteraceae</taxon>
        <taxon>Telluria group</taxon>
        <taxon>Pseudoduganella</taxon>
    </lineage>
</organism>
<dbReference type="OrthoDB" id="5666689at2"/>
<name>A0A411WUP9_9BURK</name>
<evidence type="ECO:0000259" key="3">
    <source>
        <dbReference type="Pfam" id="PF01471"/>
    </source>
</evidence>
<keyword evidence="2" id="KW-0472">Membrane</keyword>
<keyword evidence="2" id="KW-1133">Transmembrane helix</keyword>
<feature type="region of interest" description="Disordered" evidence="1">
    <location>
        <begin position="275"/>
        <end position="358"/>
    </location>
</feature>
<dbReference type="InterPro" id="IPR036365">
    <property type="entry name" value="PGBD-like_sf"/>
</dbReference>
<feature type="region of interest" description="Disordered" evidence="1">
    <location>
        <begin position="1"/>
        <end position="24"/>
    </location>
</feature>
<keyword evidence="2" id="KW-0812">Transmembrane</keyword>
<feature type="transmembrane region" description="Helical" evidence="2">
    <location>
        <begin position="206"/>
        <end position="224"/>
    </location>
</feature>
<reference evidence="5" key="3">
    <citation type="submission" date="2022-12" db="EMBL/GenBank/DDBJ databases">
        <authorList>
            <person name="Sun Q."/>
            <person name="Kim S."/>
        </authorList>
    </citation>
    <scope>NUCLEOTIDE SEQUENCE</scope>
    <source>
        <strain evidence="5">KCTC 12343</strain>
    </source>
</reference>
<sequence length="472" mass="49971">MVTIRSIHGIGPSGTSRNTPIPRANSADSRIHVLREGSQGTAVQKLQRQLNARLTPSPRLAVDGQFGPRTHQAVLQYQRGISISADGVAGKQTWYHLLKGDKATLQQEAGTAGQVATGGSPIRPDNPAAAGASNVTLLHIGASDVWEWPLHDKFIQALRRTATKLPGNMRQEFDALLSAANLALMAGILVVWAGSHAFGVGQAVDIVLLVSGAIFLGMAVFDVASELGDFLVKTCTAADERELDEAAAHLAAAIAIMGVAAFIALLGKVARAKGRTGGTAGTPVKPPPSAPAQKPARPAPPPAPQPKAGAGETRLPEEAKTRPQAARKVPRGHTEPTGPLGDQPSGKRTRISADDDAATVRSLEAENRSADILAKAGYKVQQNPVVPGTMKPDYLIEGKRFDCKAPESPRARNVWSEKQKSVKRGQADRIVLNLEDSPIPLETMKQQLSSYPVEGLKEVIVIKGGQVIPFWP</sequence>
<keyword evidence="7" id="KW-1185">Reference proteome</keyword>
<dbReference type="RefSeq" id="WP_131144582.1">
    <property type="nucleotide sequence ID" value="NZ_BMWV01000002.1"/>
</dbReference>
<evidence type="ECO:0000256" key="1">
    <source>
        <dbReference type="SAM" id="MobiDB-lite"/>
    </source>
</evidence>